<evidence type="ECO:0000313" key="3">
    <source>
        <dbReference type="EMBL" id="TDD96834.1"/>
    </source>
</evidence>
<keyword evidence="1 3" id="KW-0378">Hydrolase</keyword>
<dbReference type="EMBL" id="SMKU01000004">
    <property type="protein sequence ID" value="TDD96834.1"/>
    <property type="molecule type" value="Genomic_DNA"/>
</dbReference>
<protein>
    <submittedName>
        <fullName evidence="3">Alpha/beta hydrolase</fullName>
    </submittedName>
</protein>
<proteinExistence type="predicted"/>
<gene>
    <name evidence="3" type="ORF">E1298_02315</name>
</gene>
<dbReference type="InterPro" id="IPR000639">
    <property type="entry name" value="Epox_hydrolase-like"/>
</dbReference>
<keyword evidence="4" id="KW-1185">Reference proteome</keyword>
<dbReference type="Proteomes" id="UP000294513">
    <property type="component" value="Unassembled WGS sequence"/>
</dbReference>
<sequence length="294" mass="32594">MTEFVATAVLDIGYEVAGPIDGPAAVAVHGWPDDVHCWDEVVPLLVAEGYRVYRPHLRGFGATRFRAPDRPRSGQAGALGTDLRDFLDALDLEDVVVAGHDWGARAGYVAGALFPERVRCLVAMSAGHGASGPDAPLPYPLAHAYWYEWFVATGRGQATMRDDRRGFSRYLWESWSPGWRFSDAEFDQAARAWDNDDWPDITVSAYLHRWGEHPGDPAYADTEKRLADVPAVQVPTLVLHGAEDGDNLPSTSEGKDELFPRLYQRVELEGVGHFVPREAPARTAREILRWSADN</sequence>
<dbReference type="Gene3D" id="3.40.50.1820">
    <property type="entry name" value="alpha/beta hydrolase"/>
    <property type="match status" value="1"/>
</dbReference>
<evidence type="ECO:0000256" key="1">
    <source>
        <dbReference type="ARBA" id="ARBA00022801"/>
    </source>
</evidence>
<evidence type="ECO:0000313" key="4">
    <source>
        <dbReference type="Proteomes" id="UP000294513"/>
    </source>
</evidence>
<dbReference type="PANTHER" id="PTHR43329">
    <property type="entry name" value="EPOXIDE HYDROLASE"/>
    <property type="match status" value="1"/>
</dbReference>
<dbReference type="RefSeq" id="WP_131889052.1">
    <property type="nucleotide sequence ID" value="NZ_SMKU01000004.1"/>
</dbReference>
<dbReference type="PRINTS" id="PR00412">
    <property type="entry name" value="EPOXHYDRLASE"/>
</dbReference>
<accession>A0A4R5CHM7</accession>
<dbReference type="InterPro" id="IPR029058">
    <property type="entry name" value="AB_hydrolase_fold"/>
</dbReference>
<organism evidence="3 4">
    <name type="scientific">Actinomadura rubrisoli</name>
    <dbReference type="NCBI Taxonomy" id="2530368"/>
    <lineage>
        <taxon>Bacteria</taxon>
        <taxon>Bacillati</taxon>
        <taxon>Actinomycetota</taxon>
        <taxon>Actinomycetes</taxon>
        <taxon>Streptosporangiales</taxon>
        <taxon>Thermomonosporaceae</taxon>
        <taxon>Actinomadura</taxon>
    </lineage>
</organism>
<comment type="caution">
    <text evidence="3">The sequence shown here is derived from an EMBL/GenBank/DDBJ whole genome shotgun (WGS) entry which is preliminary data.</text>
</comment>
<evidence type="ECO:0000259" key="2">
    <source>
        <dbReference type="Pfam" id="PF00561"/>
    </source>
</evidence>
<dbReference type="GO" id="GO:0016787">
    <property type="term" value="F:hydrolase activity"/>
    <property type="evidence" value="ECO:0007669"/>
    <property type="project" value="UniProtKB-KW"/>
</dbReference>
<feature type="domain" description="AB hydrolase-1" evidence="2">
    <location>
        <begin position="27"/>
        <end position="275"/>
    </location>
</feature>
<reference evidence="3 4" key="1">
    <citation type="submission" date="2019-03" db="EMBL/GenBank/DDBJ databases">
        <title>Draft genome sequences of novel Actinobacteria.</title>
        <authorList>
            <person name="Sahin N."/>
            <person name="Ay H."/>
            <person name="Saygin H."/>
        </authorList>
    </citation>
    <scope>NUCLEOTIDE SEQUENCE [LARGE SCALE GENOMIC DNA]</scope>
    <source>
        <strain evidence="3 4">H3C3</strain>
    </source>
</reference>
<dbReference type="SUPFAM" id="SSF53474">
    <property type="entry name" value="alpha/beta-Hydrolases"/>
    <property type="match status" value="1"/>
</dbReference>
<dbReference type="OrthoDB" id="2987348at2"/>
<dbReference type="AlphaFoldDB" id="A0A4R5CHM7"/>
<dbReference type="Pfam" id="PF00561">
    <property type="entry name" value="Abhydrolase_1"/>
    <property type="match status" value="1"/>
</dbReference>
<name>A0A4R5CHM7_9ACTN</name>
<dbReference type="InterPro" id="IPR000073">
    <property type="entry name" value="AB_hydrolase_1"/>
</dbReference>